<evidence type="ECO:0000256" key="1">
    <source>
        <dbReference type="ARBA" id="ARBA00023157"/>
    </source>
</evidence>
<proteinExistence type="predicted"/>
<evidence type="ECO:0000313" key="5">
    <source>
        <dbReference type="Proteomes" id="UP000528690"/>
    </source>
</evidence>
<dbReference type="PANTHER" id="PTHR24271:SF48">
    <property type="entry name" value="KALLIKREIN-14"/>
    <property type="match status" value="1"/>
</dbReference>
<dbReference type="PANTHER" id="PTHR24271">
    <property type="entry name" value="KALLIKREIN-RELATED"/>
    <property type="match status" value="1"/>
</dbReference>
<dbReference type="SUPFAM" id="SSF50494">
    <property type="entry name" value="Trypsin-like serine proteases"/>
    <property type="match status" value="1"/>
</dbReference>
<keyword evidence="1" id="KW-1015">Disulfide bond</keyword>
<dbReference type="Proteomes" id="UP000528690">
    <property type="component" value="Unassembled WGS sequence"/>
</dbReference>
<feature type="non-terminal residue" evidence="4">
    <location>
        <position position="92"/>
    </location>
</feature>
<dbReference type="GO" id="GO:0030141">
    <property type="term" value="C:secretory granule"/>
    <property type="evidence" value="ECO:0007669"/>
    <property type="project" value="TreeGrafter"/>
</dbReference>
<dbReference type="EMBL" id="VZTV01015828">
    <property type="protein sequence ID" value="NXT87666.1"/>
    <property type="molecule type" value="Genomic_DNA"/>
</dbReference>
<feature type="region of interest" description="Disordered" evidence="2">
    <location>
        <begin position="72"/>
        <end position="92"/>
    </location>
</feature>
<sequence>RLGENDLQQWDGTEQERVVVRAIPHPAFDPATLDNDILLLKLDRPAGVGRGVRPLPLPRACAPPGTTCLVSGWGTITTPQGEAGAPRPARPP</sequence>
<gene>
    <name evidence="4" type="primary">Klk14_1</name>
    <name evidence="4" type="ORF">ANHRUF_R11531</name>
</gene>
<keyword evidence="5" id="KW-1185">Reference proteome</keyword>
<dbReference type="OrthoDB" id="10012881at2759"/>
<evidence type="ECO:0000313" key="4">
    <source>
        <dbReference type="EMBL" id="NXT87666.1"/>
    </source>
</evidence>
<organism evidence="4 5">
    <name type="scientific">Anhinga rufa</name>
    <name type="common">African darter</name>
    <dbReference type="NCBI Taxonomy" id="317792"/>
    <lineage>
        <taxon>Eukaryota</taxon>
        <taxon>Metazoa</taxon>
        <taxon>Chordata</taxon>
        <taxon>Craniata</taxon>
        <taxon>Vertebrata</taxon>
        <taxon>Euteleostomi</taxon>
        <taxon>Archelosauria</taxon>
        <taxon>Archosauria</taxon>
        <taxon>Dinosauria</taxon>
        <taxon>Saurischia</taxon>
        <taxon>Theropoda</taxon>
        <taxon>Coelurosauria</taxon>
        <taxon>Aves</taxon>
        <taxon>Neognathae</taxon>
        <taxon>Neoaves</taxon>
        <taxon>Aequornithes</taxon>
        <taxon>Suliformes</taxon>
        <taxon>Anhingidae</taxon>
        <taxon>Anhinga</taxon>
    </lineage>
</organism>
<comment type="caution">
    <text evidence="4">The sequence shown here is derived from an EMBL/GenBank/DDBJ whole genome shotgun (WGS) entry which is preliminary data.</text>
</comment>
<dbReference type="InterPro" id="IPR043504">
    <property type="entry name" value="Peptidase_S1_PA_chymotrypsin"/>
</dbReference>
<dbReference type="Pfam" id="PF00089">
    <property type="entry name" value="Trypsin"/>
    <property type="match status" value="1"/>
</dbReference>
<accession>A0A7L3G351</accession>
<dbReference type="GO" id="GO:0006508">
    <property type="term" value="P:proteolysis"/>
    <property type="evidence" value="ECO:0007669"/>
    <property type="project" value="InterPro"/>
</dbReference>
<evidence type="ECO:0000256" key="2">
    <source>
        <dbReference type="SAM" id="MobiDB-lite"/>
    </source>
</evidence>
<name>A0A7L3G351_9AVES</name>
<feature type="domain" description="Peptidase S1" evidence="3">
    <location>
        <begin position="1"/>
        <end position="78"/>
    </location>
</feature>
<dbReference type="InterPro" id="IPR001254">
    <property type="entry name" value="Trypsin_dom"/>
</dbReference>
<dbReference type="AlphaFoldDB" id="A0A7L3G351"/>
<dbReference type="Gene3D" id="2.40.10.10">
    <property type="entry name" value="Trypsin-like serine proteases"/>
    <property type="match status" value="1"/>
</dbReference>
<evidence type="ECO:0000259" key="3">
    <source>
        <dbReference type="Pfam" id="PF00089"/>
    </source>
</evidence>
<protein>
    <submittedName>
        <fullName evidence="4">KLK14 protein</fullName>
    </submittedName>
</protein>
<reference evidence="4 5" key="1">
    <citation type="submission" date="2019-09" db="EMBL/GenBank/DDBJ databases">
        <title>Bird 10,000 Genomes (B10K) Project - Family phase.</title>
        <authorList>
            <person name="Zhang G."/>
        </authorList>
    </citation>
    <scope>NUCLEOTIDE SEQUENCE [LARGE SCALE GENOMIC DNA]</scope>
    <source>
        <strain evidence="4">B10K-DU-029-28</strain>
    </source>
</reference>
<feature type="non-terminal residue" evidence="4">
    <location>
        <position position="1"/>
    </location>
</feature>
<dbReference type="InterPro" id="IPR009003">
    <property type="entry name" value="Peptidase_S1_PA"/>
</dbReference>
<dbReference type="GO" id="GO:0004252">
    <property type="term" value="F:serine-type endopeptidase activity"/>
    <property type="evidence" value="ECO:0007669"/>
    <property type="project" value="InterPro"/>
</dbReference>